<keyword evidence="5 8" id="KW-1133">Transmembrane helix</keyword>
<accession>A0A087DH85</accession>
<feature type="transmembrane region" description="Helical" evidence="8">
    <location>
        <begin position="179"/>
        <end position="199"/>
    </location>
</feature>
<feature type="region of interest" description="Disordered" evidence="7">
    <location>
        <begin position="62"/>
        <end position="82"/>
    </location>
</feature>
<feature type="transmembrane region" description="Helical" evidence="8">
    <location>
        <begin position="92"/>
        <end position="111"/>
    </location>
</feature>
<feature type="domain" description="EamA" evidence="9">
    <location>
        <begin position="176"/>
        <end position="308"/>
    </location>
</feature>
<dbReference type="eggNOG" id="COG0697">
    <property type="taxonomic scope" value="Bacteria"/>
</dbReference>
<keyword evidence="4 8" id="KW-0812">Transmembrane</keyword>
<dbReference type="InterPro" id="IPR051258">
    <property type="entry name" value="Diverse_Substrate_Transporter"/>
</dbReference>
<evidence type="ECO:0000256" key="8">
    <source>
        <dbReference type="SAM" id="Phobius"/>
    </source>
</evidence>
<feature type="transmembrane region" description="Helical" evidence="8">
    <location>
        <begin position="149"/>
        <end position="167"/>
    </location>
</feature>
<feature type="transmembrane region" description="Helical" evidence="8">
    <location>
        <begin position="6"/>
        <end position="24"/>
    </location>
</feature>
<dbReference type="GeneID" id="85166187"/>
<dbReference type="GO" id="GO:0005886">
    <property type="term" value="C:plasma membrane"/>
    <property type="evidence" value="ECO:0007669"/>
    <property type="project" value="UniProtKB-SubCell"/>
</dbReference>
<proteinExistence type="inferred from homology"/>
<gene>
    <name evidence="10" type="ORF">BSCA_1533</name>
</gene>
<keyword evidence="3" id="KW-1003">Cell membrane</keyword>
<feature type="transmembrane region" description="Helical" evidence="8">
    <location>
        <begin position="237"/>
        <end position="256"/>
    </location>
</feature>
<feature type="transmembrane region" description="Helical" evidence="8">
    <location>
        <begin position="123"/>
        <end position="143"/>
    </location>
</feature>
<dbReference type="RefSeq" id="WP_033518174.1">
    <property type="nucleotide sequence ID" value="NZ_CAUPKV010000045.1"/>
</dbReference>
<dbReference type="Proteomes" id="UP000029033">
    <property type="component" value="Unassembled WGS sequence"/>
</dbReference>
<dbReference type="EMBL" id="JGZO01000005">
    <property type="protein sequence ID" value="KFI94885.1"/>
    <property type="molecule type" value="Genomic_DNA"/>
</dbReference>
<dbReference type="SUPFAM" id="SSF103481">
    <property type="entry name" value="Multidrug resistance efflux transporter EmrE"/>
    <property type="match status" value="1"/>
</dbReference>
<evidence type="ECO:0000256" key="7">
    <source>
        <dbReference type="SAM" id="MobiDB-lite"/>
    </source>
</evidence>
<evidence type="ECO:0000259" key="9">
    <source>
        <dbReference type="Pfam" id="PF00892"/>
    </source>
</evidence>
<feature type="transmembrane region" description="Helical" evidence="8">
    <location>
        <begin position="295"/>
        <end position="313"/>
    </location>
</feature>
<evidence type="ECO:0000256" key="1">
    <source>
        <dbReference type="ARBA" id="ARBA00004651"/>
    </source>
</evidence>
<comment type="similarity">
    <text evidence="2">Belongs to the EamA transporter family.</text>
</comment>
<organism evidence="10 11">
    <name type="scientific">Bifidobacterium scardovii</name>
    <dbReference type="NCBI Taxonomy" id="158787"/>
    <lineage>
        <taxon>Bacteria</taxon>
        <taxon>Bacillati</taxon>
        <taxon>Actinomycetota</taxon>
        <taxon>Actinomycetes</taxon>
        <taxon>Bifidobacteriales</taxon>
        <taxon>Bifidobacteriaceae</taxon>
        <taxon>Bifidobacterium</taxon>
    </lineage>
</organism>
<sequence>MQRKEILGLAALVMAAVIWGFAFVSQVQGMDSMSPLFFNAVRFTLGAISLLPVMALTRRRHRPADGGTRTDDSPASDLSVASSPAAGATTPWMTLAIGGACGVLLFTAGTLQQYGILYGRSAGHAGFITALYIVLVPLFGLFAHRRVTALTGVSVIVALAGFYLLCLGDGFEAINMGDLMVFLGSVCFALHILTIDTLGSRIDPVLLSFIQFAVTALLSWIGALADGSIDWRGAAEAWIPVLYAGFGSVGIAYTLQSVGQRFVPPTRAALALSLESFFSVVGGVILLSETMPMRGYIGCALIFAGTLMAQLPAKVPSFLRRPDRNKVL</sequence>
<dbReference type="InterPro" id="IPR037185">
    <property type="entry name" value="EmrE-like"/>
</dbReference>
<protein>
    <submittedName>
        <fullName evidence="10">EamA-like transporter family protein</fullName>
    </submittedName>
</protein>
<dbReference type="InterPro" id="IPR000620">
    <property type="entry name" value="EamA_dom"/>
</dbReference>
<evidence type="ECO:0000313" key="11">
    <source>
        <dbReference type="Proteomes" id="UP000029033"/>
    </source>
</evidence>
<dbReference type="AlphaFoldDB" id="A0A087DH85"/>
<reference evidence="10 11" key="1">
    <citation type="submission" date="2014-03" db="EMBL/GenBank/DDBJ databases">
        <title>Genomics of Bifidobacteria.</title>
        <authorList>
            <person name="Ventura M."/>
            <person name="Milani C."/>
            <person name="Lugli G.A."/>
        </authorList>
    </citation>
    <scope>NUCLEOTIDE SEQUENCE [LARGE SCALE GENOMIC DNA]</scope>
    <source>
        <strain evidence="10 11">LMG 21589</strain>
    </source>
</reference>
<evidence type="ECO:0000256" key="3">
    <source>
        <dbReference type="ARBA" id="ARBA00022475"/>
    </source>
</evidence>
<dbReference type="PANTHER" id="PTHR42920:SF5">
    <property type="entry name" value="EAMA DOMAIN-CONTAINING PROTEIN"/>
    <property type="match status" value="1"/>
</dbReference>
<dbReference type="PANTHER" id="PTHR42920">
    <property type="entry name" value="OS03G0707200 PROTEIN-RELATED"/>
    <property type="match status" value="1"/>
</dbReference>
<keyword evidence="11" id="KW-1185">Reference proteome</keyword>
<feature type="transmembrane region" description="Helical" evidence="8">
    <location>
        <begin position="205"/>
        <end position="225"/>
    </location>
</feature>
<dbReference type="Pfam" id="PF00892">
    <property type="entry name" value="EamA"/>
    <property type="match status" value="2"/>
</dbReference>
<name>A0A087DH85_9BIFI</name>
<comment type="caution">
    <text evidence="10">The sequence shown here is derived from an EMBL/GenBank/DDBJ whole genome shotgun (WGS) entry which is preliminary data.</text>
</comment>
<feature type="domain" description="EamA" evidence="9">
    <location>
        <begin position="7"/>
        <end position="165"/>
    </location>
</feature>
<keyword evidence="6 8" id="KW-0472">Membrane</keyword>
<feature type="transmembrane region" description="Helical" evidence="8">
    <location>
        <begin position="268"/>
        <end position="288"/>
    </location>
</feature>
<comment type="subcellular location">
    <subcellularLocation>
        <location evidence="1">Cell membrane</location>
        <topology evidence="1">Multi-pass membrane protein</topology>
    </subcellularLocation>
</comment>
<evidence type="ECO:0000256" key="2">
    <source>
        <dbReference type="ARBA" id="ARBA00007362"/>
    </source>
</evidence>
<evidence type="ECO:0000256" key="6">
    <source>
        <dbReference type="ARBA" id="ARBA00023136"/>
    </source>
</evidence>
<dbReference type="OrthoDB" id="3182968at2"/>
<evidence type="ECO:0000256" key="4">
    <source>
        <dbReference type="ARBA" id="ARBA00022692"/>
    </source>
</evidence>
<evidence type="ECO:0000313" key="10">
    <source>
        <dbReference type="EMBL" id="KFI94885.1"/>
    </source>
</evidence>
<evidence type="ECO:0000256" key="5">
    <source>
        <dbReference type="ARBA" id="ARBA00022989"/>
    </source>
</evidence>